<protein>
    <submittedName>
        <fullName evidence="1">Uncharacterized protein</fullName>
    </submittedName>
</protein>
<proteinExistence type="predicted"/>
<name>A0A0M9VL78_9MICO</name>
<evidence type="ECO:0000313" key="2">
    <source>
        <dbReference type="Proteomes" id="UP000037737"/>
    </source>
</evidence>
<organism evidence="1 2">
    <name type="scientific">Microbacterium aurantiacum</name>
    <dbReference type="NCBI Taxonomy" id="162393"/>
    <lineage>
        <taxon>Bacteria</taxon>
        <taxon>Bacillati</taxon>
        <taxon>Actinomycetota</taxon>
        <taxon>Actinomycetes</taxon>
        <taxon>Micrococcales</taxon>
        <taxon>Microbacteriaceae</taxon>
        <taxon>Microbacterium</taxon>
    </lineage>
</organism>
<dbReference type="KEGG" id="mcw:A8L33_13285"/>
<dbReference type="PATRIC" id="fig|84292.3.peg.1806"/>
<dbReference type="AlphaFoldDB" id="A0A0M9VL78"/>
<comment type="caution">
    <text evidence="1">The sequence shown here is derived from an EMBL/GenBank/DDBJ whole genome shotgun (WGS) entry which is preliminary data.</text>
</comment>
<dbReference type="Proteomes" id="UP000037737">
    <property type="component" value="Unassembled WGS sequence"/>
</dbReference>
<reference evidence="1" key="1">
    <citation type="submission" date="2015-04" db="EMBL/GenBank/DDBJ databases">
        <title>Complete genome sequence of Microbacterium chocolatum SIT 101, a bacterium enantioselectively hydrolyzing mesomeric diesters.</title>
        <authorList>
            <person name="Li X."/>
            <person name="Xu Y."/>
        </authorList>
    </citation>
    <scope>NUCLEOTIDE SEQUENCE [LARGE SCALE GENOMIC DNA]</scope>
    <source>
        <strain evidence="1">SIT 101</strain>
    </source>
</reference>
<dbReference type="OrthoDB" id="5196577at2"/>
<gene>
    <name evidence="1" type="ORF">XI38_08870</name>
</gene>
<sequence>MTKLVYGKNQQVTFLSEAEKNEAIDYLISSPDVEFVHEQNQESGAWASEKRIHFSSEIGVPQGLVRNWTKGRAGIVARINCAELYDEVFPLRTV</sequence>
<dbReference type="EMBL" id="LAVO01000007">
    <property type="protein sequence ID" value="KOS10889.1"/>
    <property type="molecule type" value="Genomic_DNA"/>
</dbReference>
<accession>A0A0M9VL78</accession>
<evidence type="ECO:0000313" key="1">
    <source>
        <dbReference type="EMBL" id="KOS10889.1"/>
    </source>
</evidence>
<keyword evidence="2" id="KW-1185">Reference proteome</keyword>